<feature type="signal peptide" evidence="1">
    <location>
        <begin position="1"/>
        <end position="17"/>
    </location>
</feature>
<dbReference type="Proteomes" id="UP000659654">
    <property type="component" value="Unassembled WGS sequence"/>
</dbReference>
<evidence type="ECO:0000256" key="1">
    <source>
        <dbReference type="SAM" id="SignalP"/>
    </source>
</evidence>
<dbReference type="Gene3D" id="3.80.20.20">
    <property type="entry name" value="Receptor L-domain"/>
    <property type="match status" value="1"/>
</dbReference>
<dbReference type="AlphaFoldDB" id="A0A7I8XKA4"/>
<evidence type="ECO:0000313" key="3">
    <source>
        <dbReference type="Proteomes" id="UP000659654"/>
    </source>
</evidence>
<reference evidence="2" key="1">
    <citation type="submission" date="2020-09" db="EMBL/GenBank/DDBJ databases">
        <authorList>
            <person name="Kikuchi T."/>
        </authorList>
    </citation>
    <scope>NUCLEOTIDE SEQUENCE</scope>
    <source>
        <strain evidence="2">Ka4C1</strain>
    </source>
</reference>
<dbReference type="EMBL" id="CAJFDI010000005">
    <property type="protein sequence ID" value="CAD5229976.1"/>
    <property type="molecule type" value="Genomic_DNA"/>
</dbReference>
<evidence type="ECO:0000313" key="2">
    <source>
        <dbReference type="EMBL" id="CAD5229976.1"/>
    </source>
</evidence>
<name>A0A7I8XKA4_BURXY</name>
<dbReference type="SUPFAM" id="SSF57184">
    <property type="entry name" value="Growth factor receptor domain"/>
    <property type="match status" value="1"/>
</dbReference>
<accession>A0A7I8XKA4</accession>
<dbReference type="EMBL" id="CAJFCV020000005">
    <property type="protein sequence ID" value="CAG9120795.1"/>
    <property type="molecule type" value="Genomic_DNA"/>
</dbReference>
<dbReference type="OrthoDB" id="10546456at2759"/>
<dbReference type="SMART" id="SM00261">
    <property type="entry name" value="FU"/>
    <property type="match status" value="3"/>
</dbReference>
<protein>
    <submittedName>
        <fullName evidence="2">(pine wood nematode) hypothetical protein</fullName>
    </submittedName>
</protein>
<dbReference type="Proteomes" id="UP000582659">
    <property type="component" value="Unassembled WGS sequence"/>
</dbReference>
<dbReference type="InterPro" id="IPR036941">
    <property type="entry name" value="Rcpt_L-dom_sf"/>
</dbReference>
<dbReference type="SUPFAM" id="SSF52058">
    <property type="entry name" value="L domain-like"/>
    <property type="match status" value="1"/>
</dbReference>
<feature type="chain" id="PRO_5036400136" evidence="1">
    <location>
        <begin position="18"/>
        <end position="736"/>
    </location>
</feature>
<gene>
    <name evidence="2" type="ORF">BXYJ_LOCUS10756</name>
</gene>
<dbReference type="InterPro" id="IPR009030">
    <property type="entry name" value="Growth_fac_rcpt_cys_sf"/>
</dbReference>
<organism evidence="2 3">
    <name type="scientific">Bursaphelenchus xylophilus</name>
    <name type="common">Pinewood nematode worm</name>
    <name type="synonym">Aphelenchoides xylophilus</name>
    <dbReference type="NCBI Taxonomy" id="6326"/>
    <lineage>
        <taxon>Eukaryota</taxon>
        <taxon>Metazoa</taxon>
        <taxon>Ecdysozoa</taxon>
        <taxon>Nematoda</taxon>
        <taxon>Chromadorea</taxon>
        <taxon>Rhabditida</taxon>
        <taxon>Tylenchina</taxon>
        <taxon>Tylenchomorpha</taxon>
        <taxon>Aphelenchoidea</taxon>
        <taxon>Aphelenchoididae</taxon>
        <taxon>Bursaphelenchus</taxon>
    </lineage>
</organism>
<sequence length="736" mass="82599">MESNLLLILEPALVASGAGFSTPNGRVNWSSIRVELSDSTRPSTSAAWLLGGFGDAKAVAPSDLAYSANRYFQSVKTMCPTLRLELLGTPRERDLAINAHEIAYRLSTEAERFKHLYNDDFYRAYMMAVFGTLQTFAMSDCAFISGDIILDLRVPFAGSITSAVQNVYGVSGSLKIVTHHSQYLQFSNLARIVNKDKSKPAIEMITYRTTNEDCRPLTLANLLRYHGVLRITAYFASAIDKSEERGSVAHEIFHEHDTTLHVEFKRDQYNLEKSGVAKTECANGVSPRNANFEQVCCPEECKGGCYYKGTELVCTHCKAPMFWSVDGKKCVSCEGQRRIDGYCLSDYTICPAPLVSISPTDCAFECPAGQTITKSLDLLLENKAKHAVCEPCEVSFDGNDFSEDAARACPKTCSHYGLLTLFNGLEGCQILIGKIIINQWTMGQRTTKQWHDKFLALLESFDSIYGDLIIHDLFNVVTFNYLAKLRRVEGALRFVNNDILRHVALNSIVPKGITKLEMIRNPQFNLHSRIEYFKRIAKATNYDFNLRPTSYQPFKESVQGLYKTFGAEYPTLDEVTCPANTMFPVVVKDKLECVAEKPIDPAHCSPFCQECDSKRRSTFHCKTCLFNLISDQNLKTCVGPVCPYAYYEDKSKKTCERCHRNCLTCAGPLGGYKKDCVRCQILYFDAEKKKPECFPFIPFSFLQSMSVENSVTVDAFASVFGTDNLLPFEQQGLPYD</sequence>
<proteinExistence type="predicted"/>
<comment type="caution">
    <text evidence="2">The sequence shown here is derived from an EMBL/GenBank/DDBJ whole genome shotgun (WGS) entry which is preliminary data.</text>
</comment>
<keyword evidence="1" id="KW-0732">Signal</keyword>
<dbReference type="InterPro" id="IPR006212">
    <property type="entry name" value="Furin_repeat"/>
</dbReference>
<keyword evidence="3" id="KW-1185">Reference proteome</keyword>